<sequence>MLNYPWPGNIRELFHLIERRVILSHTEIITKINLPDEAISLERVNNGNRANFRSIAEVYLDDSIVALKKCNGRISGKGGPLKF</sequence>
<protein>
    <recommendedName>
        <fullName evidence="3">Sigma-54 factor interaction domain-containing protein</fullName>
    </recommendedName>
</protein>
<accession>A0A5B8W7I5</accession>
<keyword evidence="1" id="KW-0547">Nucleotide-binding</keyword>
<evidence type="ECO:0000259" key="3">
    <source>
        <dbReference type="PROSITE" id="PS50045"/>
    </source>
</evidence>
<dbReference type="GO" id="GO:0005524">
    <property type="term" value="F:ATP binding"/>
    <property type="evidence" value="ECO:0007669"/>
    <property type="project" value="InterPro"/>
</dbReference>
<dbReference type="InterPro" id="IPR025944">
    <property type="entry name" value="Sigma_54_int_dom_CS"/>
</dbReference>
<dbReference type="RefSeq" id="WP_147057997.1">
    <property type="nucleotide sequence ID" value="NZ_CP042437.1"/>
</dbReference>
<dbReference type="InterPro" id="IPR058031">
    <property type="entry name" value="AAA_lid_NorR"/>
</dbReference>
<dbReference type="GO" id="GO:0006355">
    <property type="term" value="P:regulation of DNA-templated transcription"/>
    <property type="evidence" value="ECO:0007669"/>
    <property type="project" value="InterPro"/>
</dbReference>
<dbReference type="OrthoDB" id="5525005at2"/>
<evidence type="ECO:0000313" key="4">
    <source>
        <dbReference type="EMBL" id="QEC78906.1"/>
    </source>
</evidence>
<feature type="domain" description="Sigma-54 factor interaction" evidence="3">
    <location>
        <begin position="1"/>
        <end position="22"/>
    </location>
</feature>
<dbReference type="KEGG" id="mgk:FSB76_24245"/>
<reference evidence="4 5" key="1">
    <citation type="journal article" date="2013" name="J. Microbiol.">
        <title>Mucilaginibacter ginsenosidivorax sp. nov., with ginsenoside converting activity isolated from sediment.</title>
        <authorList>
            <person name="Kim J.K."/>
            <person name="Choi T.E."/>
            <person name="Liu Q.M."/>
            <person name="Park H.Y."/>
            <person name="Yi T.H."/>
            <person name="Yoon M.H."/>
            <person name="Kim S.C."/>
            <person name="Im W.T."/>
        </authorList>
    </citation>
    <scope>NUCLEOTIDE SEQUENCE [LARGE SCALE GENOMIC DNA]</scope>
    <source>
        <strain evidence="4 5">KHI28</strain>
    </source>
</reference>
<dbReference type="PROSITE" id="PS50045">
    <property type="entry name" value="SIGMA54_INTERACT_4"/>
    <property type="match status" value="1"/>
</dbReference>
<evidence type="ECO:0000313" key="5">
    <source>
        <dbReference type="Proteomes" id="UP000321362"/>
    </source>
</evidence>
<evidence type="ECO:0000256" key="2">
    <source>
        <dbReference type="ARBA" id="ARBA00022840"/>
    </source>
</evidence>
<dbReference type="PROSITE" id="PS00688">
    <property type="entry name" value="SIGMA54_INTERACT_3"/>
    <property type="match status" value="1"/>
</dbReference>
<dbReference type="InterPro" id="IPR002078">
    <property type="entry name" value="Sigma_54_int"/>
</dbReference>
<dbReference type="Pfam" id="PF25601">
    <property type="entry name" value="AAA_lid_14"/>
    <property type="match status" value="1"/>
</dbReference>
<name>A0A5B8W7I5_9SPHI</name>
<dbReference type="AlphaFoldDB" id="A0A5B8W7I5"/>
<gene>
    <name evidence="4" type="ORF">FSB76_24245</name>
</gene>
<dbReference type="EMBL" id="CP042437">
    <property type="protein sequence ID" value="QEC78906.1"/>
    <property type="molecule type" value="Genomic_DNA"/>
</dbReference>
<keyword evidence="5" id="KW-1185">Reference proteome</keyword>
<proteinExistence type="predicted"/>
<keyword evidence="2" id="KW-0067">ATP-binding</keyword>
<dbReference type="Proteomes" id="UP000321362">
    <property type="component" value="Chromosome"/>
</dbReference>
<dbReference type="Gene3D" id="1.10.8.60">
    <property type="match status" value="1"/>
</dbReference>
<organism evidence="4 5">
    <name type="scientific">Mucilaginibacter ginsenosidivorax</name>
    <dbReference type="NCBI Taxonomy" id="862126"/>
    <lineage>
        <taxon>Bacteria</taxon>
        <taxon>Pseudomonadati</taxon>
        <taxon>Bacteroidota</taxon>
        <taxon>Sphingobacteriia</taxon>
        <taxon>Sphingobacteriales</taxon>
        <taxon>Sphingobacteriaceae</taxon>
        <taxon>Mucilaginibacter</taxon>
    </lineage>
</organism>
<evidence type="ECO:0000256" key="1">
    <source>
        <dbReference type="ARBA" id="ARBA00022741"/>
    </source>
</evidence>